<reference evidence="3 4" key="1">
    <citation type="journal article" date="2023" name="G3 (Bethesda)">
        <title>A haplotype-resolved chromosome-scale genome for Quercus rubra L. provides insights into the genetics of adaptive traits for red oak species.</title>
        <authorList>
            <person name="Kapoor B."/>
            <person name="Jenkins J."/>
            <person name="Schmutz J."/>
            <person name="Zhebentyayeva T."/>
            <person name="Kuelheim C."/>
            <person name="Coggeshall M."/>
            <person name="Heim C."/>
            <person name="Lasky J.R."/>
            <person name="Leites L."/>
            <person name="Islam-Faridi N."/>
            <person name="Romero-Severson J."/>
            <person name="DeLeo V.L."/>
            <person name="Lucas S.M."/>
            <person name="Lazic D."/>
            <person name="Gailing O."/>
            <person name="Carlson J."/>
            <person name="Staton M."/>
        </authorList>
    </citation>
    <scope>NUCLEOTIDE SEQUENCE [LARGE SCALE GENOMIC DNA]</scope>
    <source>
        <strain evidence="3">Pseudo-F2</strain>
    </source>
</reference>
<accession>A0AAN7G9Y3</accession>
<proteinExistence type="predicted"/>
<evidence type="ECO:0000256" key="1">
    <source>
        <dbReference type="SAM" id="MobiDB-lite"/>
    </source>
</evidence>
<feature type="region of interest" description="Disordered" evidence="1">
    <location>
        <begin position="167"/>
        <end position="208"/>
    </location>
</feature>
<dbReference type="EMBL" id="JAXUIC010000001">
    <property type="protein sequence ID" value="KAK4605551.1"/>
    <property type="molecule type" value="Genomic_DNA"/>
</dbReference>
<evidence type="ECO:0000313" key="3">
    <source>
        <dbReference type="EMBL" id="KAK4605551.1"/>
    </source>
</evidence>
<gene>
    <name evidence="2" type="ORF">RGQ29_000001</name>
    <name evidence="3" type="ORF">RGQ29_000003</name>
</gene>
<dbReference type="PANTHER" id="PTHR48434:SF1">
    <property type="entry name" value="(RAPE) HYPOTHETICAL PROTEIN"/>
    <property type="match status" value="1"/>
</dbReference>
<evidence type="ECO:0000313" key="4">
    <source>
        <dbReference type="Proteomes" id="UP001324115"/>
    </source>
</evidence>
<name>A0AAN7G9Y3_QUERU</name>
<evidence type="ECO:0000313" key="2">
    <source>
        <dbReference type="EMBL" id="KAK4605549.1"/>
    </source>
</evidence>
<organism evidence="3 4">
    <name type="scientific">Quercus rubra</name>
    <name type="common">Northern red oak</name>
    <name type="synonym">Quercus borealis</name>
    <dbReference type="NCBI Taxonomy" id="3512"/>
    <lineage>
        <taxon>Eukaryota</taxon>
        <taxon>Viridiplantae</taxon>
        <taxon>Streptophyta</taxon>
        <taxon>Embryophyta</taxon>
        <taxon>Tracheophyta</taxon>
        <taxon>Spermatophyta</taxon>
        <taxon>Magnoliopsida</taxon>
        <taxon>eudicotyledons</taxon>
        <taxon>Gunneridae</taxon>
        <taxon>Pentapetalae</taxon>
        <taxon>rosids</taxon>
        <taxon>fabids</taxon>
        <taxon>Fagales</taxon>
        <taxon>Fagaceae</taxon>
        <taxon>Quercus</taxon>
    </lineage>
</organism>
<dbReference type="Proteomes" id="UP001324115">
    <property type="component" value="Unassembled WGS sequence"/>
</dbReference>
<comment type="caution">
    <text evidence="3">The sequence shown here is derived from an EMBL/GenBank/DDBJ whole genome shotgun (WGS) entry which is preliminary data.</text>
</comment>
<keyword evidence="4" id="KW-1185">Reference proteome</keyword>
<sequence length="208" mass="24449">MDAFEKVLFFQNQNFDHSWFIMFGKDFKGMTPSWFLQWWEKFGSIPLIFPEPLQDALKYFDSRCSSSKHRSQFPAIMVFSQRYKIHWISRWNYSINGNLLDREFFVKWWDSLKINKIISQMHEEYPLPVEKPIALRTRSQSSLESVQISGKSSKELKELAQQLIAHSQQLESEEQVSPTDSVGSVNRDPTDPFQDAQDPYSGHDLDSI</sequence>
<dbReference type="EMBL" id="JAXUIC010000001">
    <property type="protein sequence ID" value="KAK4605549.1"/>
    <property type="molecule type" value="Genomic_DNA"/>
</dbReference>
<feature type="compositionally biased region" description="Polar residues" evidence="1">
    <location>
        <begin position="167"/>
        <end position="184"/>
    </location>
</feature>
<protein>
    <submittedName>
        <fullName evidence="3">Uncharacterized protein</fullName>
    </submittedName>
</protein>
<dbReference type="PANTHER" id="PTHR48434">
    <property type="entry name" value="(RAPE) HYPOTHETICAL PROTEIN"/>
    <property type="match status" value="1"/>
</dbReference>
<dbReference type="AlphaFoldDB" id="A0AAN7G9Y3"/>